<dbReference type="AlphaFoldDB" id="A0A6J4UY98"/>
<organism evidence="1">
    <name type="scientific">uncultured Thermomicrobiales bacterium</name>
    <dbReference type="NCBI Taxonomy" id="1645740"/>
    <lineage>
        <taxon>Bacteria</taxon>
        <taxon>Pseudomonadati</taxon>
        <taxon>Thermomicrobiota</taxon>
        <taxon>Thermomicrobia</taxon>
        <taxon>Thermomicrobiales</taxon>
        <taxon>environmental samples</taxon>
    </lineage>
</organism>
<name>A0A6J4UY98_9BACT</name>
<accession>A0A6J4UY98</accession>
<protein>
    <submittedName>
        <fullName evidence="1">Uncharacterized protein</fullName>
    </submittedName>
</protein>
<gene>
    <name evidence="1" type="ORF">AVDCRST_MAG88-1374</name>
</gene>
<dbReference type="EMBL" id="CADCWM010000443">
    <property type="protein sequence ID" value="CAA9559506.1"/>
    <property type="molecule type" value="Genomic_DNA"/>
</dbReference>
<evidence type="ECO:0000313" key="1">
    <source>
        <dbReference type="EMBL" id="CAA9559506.1"/>
    </source>
</evidence>
<reference evidence="1" key="1">
    <citation type="submission" date="2020-02" db="EMBL/GenBank/DDBJ databases">
        <authorList>
            <person name="Meier V. D."/>
        </authorList>
    </citation>
    <scope>NUCLEOTIDE SEQUENCE</scope>
    <source>
        <strain evidence="1">AVDCRST_MAG88</strain>
    </source>
</reference>
<sequence length="55" mass="5982">MAQGYDRVALLLLGVPTHRFRARTAPCLPLPSRRVLLIPNGRAKRLGPVPSGHNA</sequence>
<proteinExistence type="predicted"/>